<evidence type="ECO:0000313" key="3">
    <source>
        <dbReference type="Proteomes" id="UP000632774"/>
    </source>
</evidence>
<protein>
    <submittedName>
        <fullName evidence="2">FABP family protein</fullName>
    </submittedName>
</protein>
<proteinExistence type="predicted"/>
<comment type="caution">
    <text evidence="2">The sequence shown here is derived from an EMBL/GenBank/DDBJ whole genome shotgun (WGS) entry which is preliminary data.</text>
</comment>
<keyword evidence="3" id="KW-1185">Reference proteome</keyword>
<accession>A0ABR9XE05</accession>
<reference evidence="2 3" key="1">
    <citation type="submission" date="2020-10" db="EMBL/GenBank/DDBJ databases">
        <title>Mucilaginibacter mali sp. nov., isolated from rhizosphere soil of apple orchard.</title>
        <authorList>
            <person name="Lee J.-S."/>
            <person name="Kim H.S."/>
            <person name="Kim J.-S."/>
        </authorList>
    </citation>
    <scope>NUCLEOTIDE SEQUENCE [LARGE SCALE GENOMIC DNA]</scope>
    <source>
        <strain evidence="2 3">KCTC 23157</strain>
    </source>
</reference>
<dbReference type="Gene3D" id="2.40.128.20">
    <property type="match status" value="1"/>
</dbReference>
<dbReference type="Proteomes" id="UP000632774">
    <property type="component" value="Unassembled WGS sequence"/>
</dbReference>
<dbReference type="InterPro" id="IPR012674">
    <property type="entry name" value="Calycin"/>
</dbReference>
<dbReference type="PANTHER" id="PTHR15854">
    <property type="entry name" value="THAP4 PROTEIN"/>
    <property type="match status" value="1"/>
</dbReference>
<dbReference type="PANTHER" id="PTHR15854:SF4">
    <property type="entry name" value="PEROXYNITRITE ISOMERASE THAP4"/>
    <property type="match status" value="1"/>
</dbReference>
<dbReference type="InterPro" id="IPR045165">
    <property type="entry name" value="Nitrobindin"/>
</dbReference>
<dbReference type="InterPro" id="IPR014878">
    <property type="entry name" value="THAP4-like_heme-bd"/>
</dbReference>
<dbReference type="RefSeq" id="WP_194104810.1">
    <property type="nucleotide sequence ID" value="NZ_JADFFM010000001.1"/>
</dbReference>
<name>A0ABR9XE05_9SPHI</name>
<dbReference type="EMBL" id="JADFFM010000001">
    <property type="protein sequence ID" value="MBE9665407.1"/>
    <property type="molecule type" value="Genomic_DNA"/>
</dbReference>
<dbReference type="Pfam" id="PF08768">
    <property type="entry name" value="THAP4_heme-bd"/>
    <property type="match status" value="1"/>
</dbReference>
<evidence type="ECO:0000259" key="1">
    <source>
        <dbReference type="Pfam" id="PF08768"/>
    </source>
</evidence>
<dbReference type="SUPFAM" id="SSF50814">
    <property type="entry name" value="Lipocalins"/>
    <property type="match status" value="1"/>
</dbReference>
<gene>
    <name evidence="2" type="ORF">IRJ18_03475</name>
</gene>
<evidence type="ECO:0000313" key="2">
    <source>
        <dbReference type="EMBL" id="MBE9665407.1"/>
    </source>
</evidence>
<organism evidence="2 3">
    <name type="scientific">Mucilaginibacter boryungensis</name>
    <dbReference type="NCBI Taxonomy" id="768480"/>
    <lineage>
        <taxon>Bacteria</taxon>
        <taxon>Pseudomonadati</taxon>
        <taxon>Bacteroidota</taxon>
        <taxon>Sphingobacteriia</taxon>
        <taxon>Sphingobacteriales</taxon>
        <taxon>Sphingobacteriaceae</taxon>
        <taxon>Mucilaginibacter</taxon>
    </lineage>
</organism>
<feature type="domain" description="THAP4-like heme-binding" evidence="1">
    <location>
        <begin position="11"/>
        <end position="155"/>
    </location>
</feature>
<sequence length="162" mass="18886">MKTTFEKLKTLLIGTWKGQGFAKFPTIENTGYEEIWKFTSDEWKPTIHYEQHTWYVNATANNGQTVFWDTGFILLKDDQILLISAQSGGRLETYELVSSISNRFTFEMKSLINDPKTIRSQRIIDVNGQILLYQLNMSTHQATTFQNHLNAELKKRIGKIRY</sequence>